<dbReference type="AlphaFoldDB" id="A0AAW2Z3S9"/>
<evidence type="ECO:0000313" key="3">
    <source>
        <dbReference type="Proteomes" id="UP001431209"/>
    </source>
</evidence>
<comment type="caution">
    <text evidence="2">The sequence shown here is derived from an EMBL/GenBank/DDBJ whole genome shotgun (WGS) entry which is preliminary data.</text>
</comment>
<keyword evidence="3" id="KW-1185">Reference proteome</keyword>
<sequence>MKHTDMSAELSNAFIAAINARDQMECVTTQQGTFIKVNGVEAQRITSNQYEERHCSRSKGFSLGGGYSGVNVNMSRRSTRQSSTNKQNDSTIDFVSSDSTVLFVSSNGDKMHVFNTSSNRRINGRQVRDAQNHQSSCDVQANSVEHR</sequence>
<reference evidence="2 3" key="1">
    <citation type="submission" date="2024-03" db="EMBL/GenBank/DDBJ databases">
        <title>The Acrasis kona genome and developmental transcriptomes reveal deep origins of eukaryotic multicellular pathways.</title>
        <authorList>
            <person name="Sheikh S."/>
            <person name="Fu C.-J."/>
            <person name="Brown M.W."/>
            <person name="Baldauf S.L."/>
        </authorList>
    </citation>
    <scope>NUCLEOTIDE SEQUENCE [LARGE SCALE GENOMIC DNA]</scope>
    <source>
        <strain evidence="2 3">ATCC MYA-3509</strain>
    </source>
</reference>
<feature type="compositionally biased region" description="Polar residues" evidence="1">
    <location>
        <begin position="70"/>
        <end position="92"/>
    </location>
</feature>
<dbReference type="Proteomes" id="UP001431209">
    <property type="component" value="Unassembled WGS sequence"/>
</dbReference>
<feature type="region of interest" description="Disordered" evidence="1">
    <location>
        <begin position="66"/>
        <end position="92"/>
    </location>
</feature>
<organism evidence="2 3">
    <name type="scientific">Acrasis kona</name>
    <dbReference type="NCBI Taxonomy" id="1008807"/>
    <lineage>
        <taxon>Eukaryota</taxon>
        <taxon>Discoba</taxon>
        <taxon>Heterolobosea</taxon>
        <taxon>Tetramitia</taxon>
        <taxon>Eutetramitia</taxon>
        <taxon>Acrasidae</taxon>
        <taxon>Acrasis</taxon>
    </lineage>
</organism>
<feature type="compositionally biased region" description="Polar residues" evidence="1">
    <location>
        <begin position="132"/>
        <end position="147"/>
    </location>
</feature>
<evidence type="ECO:0000313" key="2">
    <source>
        <dbReference type="EMBL" id="KAL0483964.1"/>
    </source>
</evidence>
<feature type="region of interest" description="Disordered" evidence="1">
    <location>
        <begin position="114"/>
        <end position="147"/>
    </location>
</feature>
<protein>
    <submittedName>
        <fullName evidence="2">Developmentally-regulated protein</fullName>
    </submittedName>
</protein>
<name>A0AAW2Z3S9_9EUKA</name>
<evidence type="ECO:0000256" key="1">
    <source>
        <dbReference type="SAM" id="MobiDB-lite"/>
    </source>
</evidence>
<dbReference type="EMBL" id="JAOPGA020001005">
    <property type="protein sequence ID" value="KAL0483964.1"/>
    <property type="molecule type" value="Genomic_DNA"/>
</dbReference>
<proteinExistence type="predicted"/>
<gene>
    <name evidence="2" type="ORF">AKO1_004482</name>
</gene>
<accession>A0AAW2Z3S9</accession>